<protein>
    <recommendedName>
        <fullName evidence="3">Ribulose 1,5-bisphosphate carboxylase large subunit</fullName>
    </recommendedName>
</protein>
<comment type="caution">
    <text evidence="1">The sequence shown here is derived from an EMBL/GenBank/DDBJ whole genome shotgun (WGS) entry which is preliminary data.</text>
</comment>
<sequence>MRFPLVSPATLAELARTTVGQVVETAAAAATIPFRVLSALGQAELLVSRITVIADQAEALIRRVSVIVGDVEGTVADARTLVGQAGEVADGAAGVVSRAADVSQSADGVVTRASVISTDASAVVRQAGSAAAEATELLQAYAATLRKGAPLAARFVDELSADEVTAAIRMVDQLPRLQHHLINDVMPLLAKLDQVGPDLHRLLTVTEDLHLAILGLPGLKMLRRRGEERAEHGES</sequence>
<gene>
    <name evidence="1" type="ORF">Afe05nite_52870</name>
</gene>
<accession>A0A919J4Z0</accession>
<dbReference type="RefSeq" id="WP_203819897.1">
    <property type="nucleotide sequence ID" value="NZ_BAAABP010000027.1"/>
</dbReference>
<name>A0A919J4Z0_9ACTN</name>
<dbReference type="Proteomes" id="UP000598174">
    <property type="component" value="Unassembled WGS sequence"/>
</dbReference>
<evidence type="ECO:0008006" key="3">
    <source>
        <dbReference type="Google" id="ProtNLM"/>
    </source>
</evidence>
<evidence type="ECO:0000313" key="2">
    <source>
        <dbReference type="Proteomes" id="UP000598174"/>
    </source>
</evidence>
<dbReference type="EMBL" id="BOMM01000049">
    <property type="protein sequence ID" value="GIE13447.1"/>
    <property type="molecule type" value="Genomic_DNA"/>
</dbReference>
<proteinExistence type="predicted"/>
<reference evidence="1" key="1">
    <citation type="submission" date="2021-01" db="EMBL/GenBank/DDBJ databases">
        <title>Whole genome shotgun sequence of Actinoplanes ferrugineus NBRC 15555.</title>
        <authorList>
            <person name="Komaki H."/>
            <person name="Tamura T."/>
        </authorList>
    </citation>
    <scope>NUCLEOTIDE SEQUENCE</scope>
    <source>
        <strain evidence="1">NBRC 15555</strain>
    </source>
</reference>
<organism evidence="1 2">
    <name type="scientific">Paractinoplanes ferrugineus</name>
    <dbReference type="NCBI Taxonomy" id="113564"/>
    <lineage>
        <taxon>Bacteria</taxon>
        <taxon>Bacillati</taxon>
        <taxon>Actinomycetota</taxon>
        <taxon>Actinomycetes</taxon>
        <taxon>Micromonosporales</taxon>
        <taxon>Micromonosporaceae</taxon>
        <taxon>Paractinoplanes</taxon>
    </lineage>
</organism>
<dbReference type="AlphaFoldDB" id="A0A919J4Z0"/>
<evidence type="ECO:0000313" key="1">
    <source>
        <dbReference type="EMBL" id="GIE13447.1"/>
    </source>
</evidence>
<keyword evidence="2" id="KW-1185">Reference proteome</keyword>